<evidence type="ECO:0000259" key="12">
    <source>
        <dbReference type="PROSITE" id="PS51072"/>
    </source>
</evidence>
<keyword evidence="5 10" id="KW-0931">ER-Golgi transport</keyword>
<comment type="function">
    <text evidence="10">The coatomer is a cytosolic protein complex that binds to dilysine motifs and reversibly associates with Golgi non-clathrin-coated vesicles, which further mediate biosynthetic protein transport from the ER, via the Golgi up to the trans Golgi network. Coatomer complex is required for budding from Golgi membranes, and is essential for the retrograde Golgi-to-ER transport of dilysine-tagged proteins.</text>
</comment>
<dbReference type="Gene3D" id="2.60.40.1170">
    <property type="entry name" value="Mu homology domain, subdomain B"/>
    <property type="match status" value="2"/>
</dbReference>
<evidence type="ECO:0000256" key="10">
    <source>
        <dbReference type="RuleBase" id="RU364018"/>
    </source>
</evidence>
<dbReference type="Pfam" id="PF00928">
    <property type="entry name" value="Adap_comp_sub"/>
    <property type="match status" value="1"/>
</dbReference>
<dbReference type="GO" id="GO:0006888">
    <property type="term" value="P:endoplasmic reticulum to Golgi vesicle-mediated transport"/>
    <property type="evidence" value="ECO:0007669"/>
    <property type="project" value="TreeGrafter"/>
</dbReference>
<dbReference type="AlphaFoldDB" id="A0AAD4R8H4"/>
<protein>
    <recommendedName>
        <fullName evidence="10">Coatomer subunit delta</fullName>
    </recommendedName>
</protein>
<dbReference type="GO" id="GO:0006890">
    <property type="term" value="P:retrograde vesicle-mediated transport, Golgi to endoplasmic reticulum"/>
    <property type="evidence" value="ECO:0007669"/>
    <property type="project" value="UniProtKB-UniRule"/>
</dbReference>
<comment type="subunit">
    <text evidence="2 10">Oligomeric complex that consists of at least the alpha, beta, beta', gamma, delta, epsilon and zeta subunits.</text>
</comment>
<dbReference type="Proteomes" id="UP001201812">
    <property type="component" value="Unassembled WGS sequence"/>
</dbReference>
<dbReference type="PROSITE" id="PS51072">
    <property type="entry name" value="MHD"/>
    <property type="match status" value="1"/>
</dbReference>
<evidence type="ECO:0000256" key="4">
    <source>
        <dbReference type="ARBA" id="ARBA00022490"/>
    </source>
</evidence>
<evidence type="ECO:0000313" key="14">
    <source>
        <dbReference type="Proteomes" id="UP001201812"/>
    </source>
</evidence>
<evidence type="ECO:0000256" key="1">
    <source>
        <dbReference type="ARBA" id="ARBA00010516"/>
    </source>
</evidence>
<evidence type="ECO:0000256" key="8">
    <source>
        <dbReference type="ARBA" id="ARBA00023136"/>
    </source>
</evidence>
<evidence type="ECO:0000256" key="6">
    <source>
        <dbReference type="ARBA" id="ARBA00022927"/>
    </source>
</evidence>
<keyword evidence="6 10" id="KW-0653">Protein transport</keyword>
<dbReference type="GO" id="GO:0000139">
    <property type="term" value="C:Golgi membrane"/>
    <property type="evidence" value="ECO:0007669"/>
    <property type="project" value="UniProtKB-SubCell"/>
</dbReference>
<organism evidence="13 14">
    <name type="scientific">Ditylenchus destructor</name>
    <dbReference type="NCBI Taxonomy" id="166010"/>
    <lineage>
        <taxon>Eukaryota</taxon>
        <taxon>Metazoa</taxon>
        <taxon>Ecdysozoa</taxon>
        <taxon>Nematoda</taxon>
        <taxon>Chromadorea</taxon>
        <taxon>Rhabditida</taxon>
        <taxon>Tylenchina</taxon>
        <taxon>Tylenchomorpha</taxon>
        <taxon>Sphaerularioidea</taxon>
        <taxon>Anguinidae</taxon>
        <taxon>Anguininae</taxon>
        <taxon>Ditylenchus</taxon>
    </lineage>
</organism>
<dbReference type="GO" id="GO:0015031">
    <property type="term" value="P:protein transport"/>
    <property type="evidence" value="ECO:0007669"/>
    <property type="project" value="UniProtKB-KW"/>
</dbReference>
<keyword evidence="8 10" id="KW-0472">Membrane</keyword>
<evidence type="ECO:0000256" key="3">
    <source>
        <dbReference type="ARBA" id="ARBA00022448"/>
    </source>
</evidence>
<dbReference type="CDD" id="cd09254">
    <property type="entry name" value="AP_delta-COPI_MHD"/>
    <property type="match status" value="1"/>
</dbReference>
<sequence>MNVATWKKFFLNSIVLITQLSLFGPANLRVFNQIQIAQQRAATNMMNEKVKEIKKAEKLKKSLGKGDFVSSSYSAASIAKPTPMQTQKAAAGGGKALKLGGKATTDDLFLQQLQSEGQVVATNTSTKSASGGMSELPATQQSTSAVQFKCTEKVTSVVTRDGALETAEIIGSVALHVTDQKYQTVAIKIAHEPKEGVQLQVHPNLDKKIWQASSLLRLKSEQKPYPVNVDVGVLKWRLQLPDEDSLPLTLNCWPNESPDGCVVNIEYTLQREDWELNNVVITVPLPPATVPVVSECEGAYEYVKSKAILVWTMAVIDSSNKSGVLEFSTPNGHSEHFFPVNVRFTSGNLFCKIGVEGVQMMNNNEPVEFSAETRLMTEKYEII</sequence>
<evidence type="ECO:0000256" key="2">
    <source>
        <dbReference type="ARBA" id="ARBA00011775"/>
    </source>
</evidence>
<evidence type="ECO:0000313" key="13">
    <source>
        <dbReference type="EMBL" id="KAI1717285.1"/>
    </source>
</evidence>
<feature type="domain" description="MHD" evidence="12">
    <location>
        <begin position="143"/>
        <end position="383"/>
    </location>
</feature>
<evidence type="ECO:0000256" key="11">
    <source>
        <dbReference type="RuleBase" id="RU366052"/>
    </source>
</evidence>
<dbReference type="EMBL" id="JAKKPZ010000009">
    <property type="protein sequence ID" value="KAI1717285.1"/>
    <property type="molecule type" value="Genomic_DNA"/>
</dbReference>
<reference evidence="13" key="1">
    <citation type="submission" date="2022-01" db="EMBL/GenBank/DDBJ databases">
        <title>Genome Sequence Resource for Two Populations of Ditylenchus destructor, the Migratory Endoparasitic Phytonematode.</title>
        <authorList>
            <person name="Zhang H."/>
            <person name="Lin R."/>
            <person name="Xie B."/>
        </authorList>
    </citation>
    <scope>NUCLEOTIDE SEQUENCE</scope>
    <source>
        <strain evidence="13">BazhouSP</strain>
    </source>
</reference>
<dbReference type="FunFam" id="2.60.40.1170:FF:000007">
    <property type="entry name" value="Coatomer subunit delta"/>
    <property type="match status" value="1"/>
</dbReference>
<gene>
    <name evidence="13" type="ORF">DdX_07025</name>
</gene>
<keyword evidence="9 10" id="KW-0968">Cytoplasmic vesicle</keyword>
<dbReference type="PANTHER" id="PTHR10121">
    <property type="entry name" value="COATOMER SUBUNIT DELTA"/>
    <property type="match status" value="1"/>
</dbReference>
<dbReference type="InterPro" id="IPR027059">
    <property type="entry name" value="Coatomer_dsu"/>
</dbReference>
<dbReference type="InterPro" id="IPR036168">
    <property type="entry name" value="AP2_Mu_C_sf"/>
</dbReference>
<keyword evidence="7 10" id="KW-0333">Golgi apparatus</keyword>
<comment type="similarity">
    <text evidence="1 10">Belongs to the adaptor complexes medium subunit family. Delta-COP subfamily.</text>
</comment>
<proteinExistence type="inferred from homology"/>
<dbReference type="GO" id="GO:0030126">
    <property type="term" value="C:COPI vesicle coat"/>
    <property type="evidence" value="ECO:0007669"/>
    <property type="project" value="UniProtKB-UniRule"/>
</dbReference>
<dbReference type="SUPFAM" id="SSF49447">
    <property type="entry name" value="Second domain of Mu2 adaptin subunit (ap50) of ap2 adaptor"/>
    <property type="match status" value="1"/>
</dbReference>
<dbReference type="InterPro" id="IPR028565">
    <property type="entry name" value="MHD"/>
</dbReference>
<dbReference type="GO" id="GO:0051645">
    <property type="term" value="P:Golgi localization"/>
    <property type="evidence" value="ECO:0007669"/>
    <property type="project" value="TreeGrafter"/>
</dbReference>
<dbReference type="PANTHER" id="PTHR10121:SF0">
    <property type="entry name" value="COATOMER SUBUNIT DELTA"/>
    <property type="match status" value="1"/>
</dbReference>
<comment type="subcellular location">
    <subcellularLocation>
        <location evidence="10 11">Cytoplasm</location>
    </subcellularLocation>
    <subcellularLocation>
        <location evidence="10 11">Cytoplasmic vesicle</location>
        <location evidence="10 11">COPI-coated vesicle membrane</location>
        <topology evidence="10 11">Peripheral membrane protein</topology>
        <orientation evidence="10 11">Cytoplasmic side</orientation>
    </subcellularLocation>
    <subcellularLocation>
        <location evidence="10 11">Golgi apparatus membrane</location>
        <topology evidence="10 11">Peripheral membrane protein</topology>
        <orientation evidence="10 11">Cytoplasmic side</orientation>
    </subcellularLocation>
</comment>
<evidence type="ECO:0000256" key="7">
    <source>
        <dbReference type="ARBA" id="ARBA00023034"/>
    </source>
</evidence>
<evidence type="ECO:0000256" key="5">
    <source>
        <dbReference type="ARBA" id="ARBA00022892"/>
    </source>
</evidence>
<evidence type="ECO:0000256" key="9">
    <source>
        <dbReference type="ARBA" id="ARBA00023329"/>
    </source>
</evidence>
<name>A0AAD4R8H4_9BILA</name>
<accession>A0AAD4R8H4</accession>
<keyword evidence="3 10" id="KW-0813">Transport</keyword>
<keyword evidence="4 10" id="KW-0963">Cytoplasm</keyword>
<keyword evidence="14" id="KW-1185">Reference proteome</keyword>
<comment type="caution">
    <text evidence="13">The sequence shown here is derived from an EMBL/GenBank/DDBJ whole genome shotgun (WGS) entry which is preliminary data.</text>
</comment>